<reference evidence="2" key="1">
    <citation type="submission" date="2024-05" db="EMBL/GenBank/DDBJ databases">
        <authorList>
            <person name="Kim S."/>
            <person name="Heo J."/>
            <person name="Choi H."/>
            <person name="Choi Y."/>
            <person name="Kwon S.-W."/>
            <person name="Kim Y."/>
        </authorList>
    </citation>
    <scope>NUCLEOTIDE SEQUENCE</scope>
    <source>
        <strain evidence="2">KACC 23698</strain>
    </source>
</reference>
<organism evidence="2">
    <name type="scientific">Alsobacter sp. KACC 23698</name>
    <dbReference type="NCBI Taxonomy" id="3149229"/>
    <lineage>
        <taxon>Bacteria</taxon>
        <taxon>Pseudomonadati</taxon>
        <taxon>Pseudomonadota</taxon>
        <taxon>Alphaproteobacteria</taxon>
        <taxon>Hyphomicrobiales</taxon>
        <taxon>Alsobacteraceae</taxon>
        <taxon>Alsobacter</taxon>
    </lineage>
</organism>
<accession>A0AAU7JJG8</accession>
<sequence>MQRYRTTLRRDRDRDLALTRLLTGLVEAAEPADPAPQVNAAPAPRPPP</sequence>
<proteinExistence type="predicted"/>
<gene>
    <name evidence="2" type="ORF">ABEG18_06080</name>
</gene>
<feature type="region of interest" description="Disordered" evidence="1">
    <location>
        <begin position="28"/>
        <end position="48"/>
    </location>
</feature>
<name>A0AAU7JJG8_9HYPH</name>
<dbReference type="AlphaFoldDB" id="A0AAU7JJG8"/>
<dbReference type="EMBL" id="CP157484">
    <property type="protein sequence ID" value="XBO40341.1"/>
    <property type="molecule type" value="Genomic_DNA"/>
</dbReference>
<evidence type="ECO:0000256" key="1">
    <source>
        <dbReference type="SAM" id="MobiDB-lite"/>
    </source>
</evidence>
<protein>
    <submittedName>
        <fullName evidence="2">Uncharacterized protein</fullName>
    </submittedName>
</protein>
<evidence type="ECO:0000313" key="2">
    <source>
        <dbReference type="EMBL" id="XBO40341.1"/>
    </source>
</evidence>
<dbReference type="RefSeq" id="WP_406857197.1">
    <property type="nucleotide sequence ID" value="NZ_CP157484.1"/>
</dbReference>